<dbReference type="InterPro" id="IPR003615">
    <property type="entry name" value="HNH_nuc"/>
</dbReference>
<dbReference type="Pfam" id="PF13392">
    <property type="entry name" value="HNH_3"/>
    <property type="match status" value="1"/>
</dbReference>
<name>A0A0F9EMU6_9ZZZZ</name>
<dbReference type="Gene3D" id="3.90.75.10">
    <property type="entry name" value="Homing Intron 3 (I-ppo) Encoded Endonuclease, Chain A"/>
    <property type="match status" value="1"/>
</dbReference>
<protein>
    <recommendedName>
        <fullName evidence="1">HNH nuclease domain-containing protein</fullName>
    </recommendedName>
</protein>
<feature type="domain" description="HNH nuclease" evidence="1">
    <location>
        <begin position="45"/>
        <end position="87"/>
    </location>
</feature>
<dbReference type="GO" id="GO:0004519">
    <property type="term" value="F:endonuclease activity"/>
    <property type="evidence" value="ECO:0007669"/>
    <property type="project" value="InterPro"/>
</dbReference>
<comment type="caution">
    <text evidence="2">The sequence shown here is derived from an EMBL/GenBank/DDBJ whole genome shotgun (WGS) entry which is preliminary data.</text>
</comment>
<dbReference type="AlphaFoldDB" id="A0A0F9EMU6"/>
<dbReference type="InterPro" id="IPR044925">
    <property type="entry name" value="His-Me_finger_sf"/>
</dbReference>
<gene>
    <name evidence="2" type="ORF">LCGC14_2133510</name>
</gene>
<accession>A0A0F9EMU6</accession>
<reference evidence="2" key="1">
    <citation type="journal article" date="2015" name="Nature">
        <title>Complex archaea that bridge the gap between prokaryotes and eukaryotes.</title>
        <authorList>
            <person name="Spang A."/>
            <person name="Saw J.H."/>
            <person name="Jorgensen S.L."/>
            <person name="Zaremba-Niedzwiedzka K."/>
            <person name="Martijn J."/>
            <person name="Lind A.E."/>
            <person name="van Eijk R."/>
            <person name="Schleper C."/>
            <person name="Guy L."/>
            <person name="Ettema T.J."/>
        </authorList>
    </citation>
    <scope>NUCLEOTIDE SEQUENCE</scope>
</reference>
<dbReference type="EMBL" id="LAZR01026812">
    <property type="protein sequence ID" value="KKL67586.1"/>
    <property type="molecule type" value="Genomic_DNA"/>
</dbReference>
<organism evidence="2">
    <name type="scientific">marine sediment metagenome</name>
    <dbReference type="NCBI Taxonomy" id="412755"/>
    <lineage>
        <taxon>unclassified sequences</taxon>
        <taxon>metagenomes</taxon>
        <taxon>ecological metagenomes</taxon>
    </lineage>
</organism>
<evidence type="ECO:0000313" key="2">
    <source>
        <dbReference type="EMBL" id="KKL67586.1"/>
    </source>
</evidence>
<proteinExistence type="predicted"/>
<dbReference type="SUPFAM" id="SSF54060">
    <property type="entry name" value="His-Me finger endonucleases"/>
    <property type="match status" value="1"/>
</dbReference>
<dbReference type="InterPro" id="IPR044930">
    <property type="entry name" value="Homing_endonuclease_His-Me"/>
</dbReference>
<evidence type="ECO:0000259" key="1">
    <source>
        <dbReference type="Pfam" id="PF13392"/>
    </source>
</evidence>
<sequence length="154" mass="17235">MGLIERLSCRLKVVPNGCWEWQGCRLKDGYGLIGRGGGKRGMLRVHRAMWEIVFGPIPDGMDVLHRCDNPPCANPTHLWLGTHADNMADMIAKGRCADRAGEKNGNAKLTWEQVKAIRADTRFQRVIAAEYGVVPQLISQIKLGQIWKGEEAWV</sequence>